<dbReference type="CDD" id="cd00405">
    <property type="entry name" value="PRAI"/>
    <property type="match status" value="1"/>
</dbReference>
<dbReference type="InterPro" id="IPR044643">
    <property type="entry name" value="TrpF_fam"/>
</dbReference>
<comment type="similarity">
    <text evidence="3 8">Belongs to the TrpF family.</text>
</comment>
<dbReference type="HOGENOM" id="CLU_076364_2_0_2"/>
<evidence type="ECO:0000259" key="9">
    <source>
        <dbReference type="Pfam" id="PF00697"/>
    </source>
</evidence>
<evidence type="ECO:0000256" key="7">
    <source>
        <dbReference type="ARBA" id="ARBA00023235"/>
    </source>
</evidence>
<sequence>MRIKICGITRPEDARFAEEAGADAIGVVVCSGNVSRRNVPLEQAKKIFRAVGPFTTTVAVSHTTSEDELRKMIALSPDAIQISRPFKFDNHPGVKLIRVAGRGEPLPVDCDAIIVDDSHGTGRTFDRSYARDAVRTARIPVILAGGLTPENVGAAIREVRPYAVDVASGVEVSPGIKDHKKIKAFIAACRMQEQIP</sequence>
<dbReference type="UniPathway" id="UPA00035">
    <property type="reaction ID" value="UER00042"/>
</dbReference>
<evidence type="ECO:0000256" key="4">
    <source>
        <dbReference type="ARBA" id="ARBA00022605"/>
    </source>
</evidence>
<dbReference type="PANTHER" id="PTHR42894:SF1">
    <property type="entry name" value="N-(5'-PHOSPHORIBOSYL)ANTHRANILATE ISOMERASE"/>
    <property type="match status" value="1"/>
</dbReference>
<evidence type="ECO:0000313" key="10">
    <source>
        <dbReference type="EMBL" id="AGB03870.1"/>
    </source>
</evidence>
<dbReference type="InParanoid" id="L0HIL2"/>
<keyword evidence="5 8" id="KW-0822">Tryptophan biosynthesis</keyword>
<reference evidence="10 11" key="2">
    <citation type="journal article" date="2014" name="Genome Announc.">
        <title>Complete Genome Sequence of Methanoregula formicica SMSPT, a Mesophilic Hydrogenotrophic Methanogen Isolated from a Methanogenic Upflow Anaerobic Sludge Blanket Reactor.</title>
        <authorList>
            <person name="Yamamoto K."/>
            <person name="Tamaki H."/>
            <person name="Cadillo-Quiroz H."/>
            <person name="Imachi H."/>
            <person name="Kyrpides N."/>
            <person name="Woyke T."/>
            <person name="Goodwin L."/>
            <person name="Zinder S.H."/>
            <person name="Kamagata Y."/>
            <person name="Liu W.T."/>
        </authorList>
    </citation>
    <scope>NUCLEOTIDE SEQUENCE [LARGE SCALE GENOMIC DNA]</scope>
    <source>
        <strain evidence="11">DSM 22288 / NBRC 105244 / SMSP</strain>
    </source>
</reference>
<dbReference type="Pfam" id="PF00697">
    <property type="entry name" value="PRAI"/>
    <property type="match status" value="1"/>
</dbReference>
<accession>L0HIL2</accession>
<dbReference type="PANTHER" id="PTHR42894">
    <property type="entry name" value="N-(5'-PHOSPHORIBOSYL)ANTHRANILATE ISOMERASE"/>
    <property type="match status" value="1"/>
</dbReference>
<evidence type="ECO:0000256" key="2">
    <source>
        <dbReference type="ARBA" id="ARBA00004664"/>
    </source>
</evidence>
<dbReference type="InterPro" id="IPR013785">
    <property type="entry name" value="Aldolase_TIM"/>
</dbReference>
<evidence type="ECO:0000256" key="8">
    <source>
        <dbReference type="HAMAP-Rule" id="MF_00135"/>
    </source>
</evidence>
<comment type="pathway">
    <text evidence="2 8">Amino-acid biosynthesis; L-tryptophan biosynthesis; L-tryptophan from chorismate: step 3/5.</text>
</comment>
<dbReference type="KEGG" id="mfo:Metfor_2890"/>
<dbReference type="STRING" id="593750.Metfor_2890"/>
<dbReference type="Gene3D" id="3.20.20.70">
    <property type="entry name" value="Aldolase class I"/>
    <property type="match status" value="1"/>
</dbReference>
<dbReference type="GeneID" id="14308674"/>
<organism evidence="10 11">
    <name type="scientific">Methanoregula formicica (strain DSM 22288 / NBRC 105244 / SMSP)</name>
    <dbReference type="NCBI Taxonomy" id="593750"/>
    <lineage>
        <taxon>Archaea</taxon>
        <taxon>Methanobacteriati</taxon>
        <taxon>Methanobacteriota</taxon>
        <taxon>Stenosarchaea group</taxon>
        <taxon>Methanomicrobia</taxon>
        <taxon>Methanomicrobiales</taxon>
        <taxon>Methanoregulaceae</taxon>
        <taxon>Methanoregula</taxon>
    </lineage>
</organism>
<dbReference type="GO" id="GO:0004640">
    <property type="term" value="F:phosphoribosylanthranilate isomerase activity"/>
    <property type="evidence" value="ECO:0007669"/>
    <property type="project" value="UniProtKB-UniRule"/>
</dbReference>
<dbReference type="HAMAP" id="MF_00135">
    <property type="entry name" value="PRAI"/>
    <property type="match status" value="1"/>
</dbReference>
<evidence type="ECO:0000256" key="1">
    <source>
        <dbReference type="ARBA" id="ARBA00001164"/>
    </source>
</evidence>
<dbReference type="EMBL" id="CP003167">
    <property type="protein sequence ID" value="AGB03870.1"/>
    <property type="molecule type" value="Genomic_DNA"/>
</dbReference>
<dbReference type="OrthoDB" id="27513at2157"/>
<dbReference type="eggNOG" id="arCOG01983">
    <property type="taxonomic scope" value="Archaea"/>
</dbReference>
<proteinExistence type="inferred from homology"/>
<keyword evidence="4 8" id="KW-0028">Amino-acid biosynthesis</keyword>
<evidence type="ECO:0000256" key="5">
    <source>
        <dbReference type="ARBA" id="ARBA00022822"/>
    </source>
</evidence>
<keyword evidence="7 8" id="KW-0413">Isomerase</keyword>
<dbReference type="Proteomes" id="UP000010824">
    <property type="component" value="Chromosome"/>
</dbReference>
<keyword evidence="11" id="KW-1185">Reference proteome</keyword>
<dbReference type="InterPro" id="IPR011060">
    <property type="entry name" value="RibuloseP-bd_barrel"/>
</dbReference>
<dbReference type="SUPFAM" id="SSF51366">
    <property type="entry name" value="Ribulose-phoshate binding barrel"/>
    <property type="match status" value="1"/>
</dbReference>
<dbReference type="AlphaFoldDB" id="L0HIL2"/>
<feature type="domain" description="N-(5'phosphoribosyl) anthranilate isomerase (PRAI)" evidence="9">
    <location>
        <begin position="111"/>
        <end position="187"/>
    </location>
</feature>
<reference evidence="11" key="1">
    <citation type="submission" date="2011-12" db="EMBL/GenBank/DDBJ databases">
        <title>Complete sequence of Methanoregula formicicum SMSP.</title>
        <authorList>
            <person name="Lucas S."/>
            <person name="Han J."/>
            <person name="Lapidus A."/>
            <person name="Cheng J.-F."/>
            <person name="Goodwin L."/>
            <person name="Pitluck S."/>
            <person name="Peters L."/>
            <person name="Ovchinnikova G."/>
            <person name="Teshima H."/>
            <person name="Detter J.C."/>
            <person name="Han C."/>
            <person name="Tapia R."/>
            <person name="Land M."/>
            <person name="Hauser L."/>
            <person name="Kyrpides N."/>
            <person name="Ivanova N."/>
            <person name="Pagani I."/>
            <person name="Imachi H."/>
            <person name="Tamaki H."/>
            <person name="Sekiguchi Y."/>
            <person name="Kamagata Y."/>
            <person name="Cadillo-Quiroz H."/>
            <person name="Zinder S."/>
            <person name="Liu W.-T."/>
            <person name="Woyke T."/>
        </authorList>
    </citation>
    <scope>NUCLEOTIDE SEQUENCE [LARGE SCALE GENOMIC DNA]</scope>
    <source>
        <strain evidence="11">DSM 22288 / NBRC 105244 / SMSP</strain>
    </source>
</reference>
<dbReference type="EC" id="5.3.1.24" evidence="8"/>
<keyword evidence="6 8" id="KW-0057">Aromatic amino acid biosynthesis</keyword>
<evidence type="ECO:0000256" key="6">
    <source>
        <dbReference type="ARBA" id="ARBA00023141"/>
    </source>
</evidence>
<evidence type="ECO:0000313" key="11">
    <source>
        <dbReference type="Proteomes" id="UP000010824"/>
    </source>
</evidence>
<evidence type="ECO:0000256" key="3">
    <source>
        <dbReference type="ARBA" id="ARBA00007571"/>
    </source>
</evidence>
<dbReference type="InterPro" id="IPR001240">
    <property type="entry name" value="PRAI_dom"/>
</dbReference>
<dbReference type="RefSeq" id="WP_015286832.1">
    <property type="nucleotide sequence ID" value="NC_019943.1"/>
</dbReference>
<comment type="catalytic activity">
    <reaction evidence="1 8">
        <text>N-(5-phospho-beta-D-ribosyl)anthranilate = 1-(2-carboxyphenylamino)-1-deoxy-D-ribulose 5-phosphate</text>
        <dbReference type="Rhea" id="RHEA:21540"/>
        <dbReference type="ChEBI" id="CHEBI:18277"/>
        <dbReference type="ChEBI" id="CHEBI:58613"/>
        <dbReference type="EC" id="5.3.1.24"/>
    </reaction>
</comment>
<name>L0HIL2_METFS</name>
<protein>
    <recommendedName>
        <fullName evidence="8">N-(5'-phosphoribosyl)anthranilate isomerase</fullName>
        <shortName evidence="8">PRAI</shortName>
        <ecNumber evidence="8">5.3.1.24</ecNumber>
    </recommendedName>
</protein>
<dbReference type="GO" id="GO:0000162">
    <property type="term" value="P:L-tryptophan biosynthetic process"/>
    <property type="evidence" value="ECO:0007669"/>
    <property type="project" value="UniProtKB-UniRule"/>
</dbReference>
<gene>
    <name evidence="8" type="primary">trpF</name>
    <name evidence="10" type="ordered locus">Metfor_2890</name>
</gene>
<dbReference type="FunCoup" id="L0HIL2">
    <property type="interactions" value="72"/>
</dbReference>